<protein>
    <submittedName>
        <fullName evidence="1">TolB-like 6-blade propeller-like</fullName>
    </submittedName>
</protein>
<accession>A0A1M5DCI6</accession>
<dbReference type="EMBL" id="FQVD01000028">
    <property type="protein sequence ID" value="SHF64763.1"/>
    <property type="molecule type" value="Genomic_DNA"/>
</dbReference>
<evidence type="ECO:0000313" key="2">
    <source>
        <dbReference type="Proteomes" id="UP000184436"/>
    </source>
</evidence>
<name>A0A1M5DCI6_9BACE</name>
<dbReference type="Proteomes" id="UP000184436">
    <property type="component" value="Unassembled WGS sequence"/>
</dbReference>
<proteinExistence type="predicted"/>
<gene>
    <name evidence="1" type="ORF">SAMN05444349_12829</name>
</gene>
<sequence>MSILILCTNTNCSRMHHDDSMYFNGKIQNIEDGIKDARNLQLKSLPLNGANYGWIAAYDSLMFFMNPKLPNQFFNVFNIDMGEELGTFCNKGSGPEEAASVGPIFQLFKEGNELKTLLFAPNEERLLIWNITQSLEQGKTVMDRIIPYAWRDKNKGACYNEMFLQDSNTLLTKVSAFPISDDDATLPFFQKRTLDTNKSLKDYQSYKQTIKNEELPLMPECFFNSNNTFKPDGTKIVQAMIRLPQLNIVDVQTGEVVGYRLNYGLDFSVFKGKKQLRNFYGLVQADDNYIYALYWGKVQWGDINTIYVFDWSGNLIDKLKVDHYISSIWLDMVRNRFYIIESKTDDVFYYDLDELNKEWESR</sequence>
<reference evidence="1 2" key="1">
    <citation type="submission" date="2016-11" db="EMBL/GenBank/DDBJ databases">
        <authorList>
            <person name="Jaros S."/>
            <person name="Januszkiewicz K."/>
            <person name="Wedrychowicz H."/>
        </authorList>
    </citation>
    <scope>NUCLEOTIDE SEQUENCE [LARGE SCALE GENOMIC DNA]</scope>
    <source>
        <strain evidence="1 2">DSM 26883</strain>
    </source>
</reference>
<organism evidence="1 2">
    <name type="scientific">Bacteroides faecichinchillae</name>
    <dbReference type="NCBI Taxonomy" id="871325"/>
    <lineage>
        <taxon>Bacteria</taxon>
        <taxon>Pseudomonadati</taxon>
        <taxon>Bacteroidota</taxon>
        <taxon>Bacteroidia</taxon>
        <taxon>Bacteroidales</taxon>
        <taxon>Bacteroidaceae</taxon>
        <taxon>Bacteroides</taxon>
    </lineage>
</organism>
<dbReference type="AlphaFoldDB" id="A0A1M5DCI6"/>
<evidence type="ECO:0000313" key="1">
    <source>
        <dbReference type="EMBL" id="SHF64763.1"/>
    </source>
</evidence>
<dbReference type="SUPFAM" id="SSF63825">
    <property type="entry name" value="YWTD domain"/>
    <property type="match status" value="1"/>
</dbReference>
<dbReference type="Pfam" id="PF15869">
    <property type="entry name" value="TolB_like"/>
    <property type="match status" value="1"/>
</dbReference>
<keyword evidence="2" id="KW-1185">Reference proteome</keyword>